<dbReference type="GO" id="GO:0005886">
    <property type="term" value="C:plasma membrane"/>
    <property type="evidence" value="ECO:0007669"/>
    <property type="project" value="UniProtKB-SubCell"/>
</dbReference>
<evidence type="ECO:0000259" key="15">
    <source>
        <dbReference type="PROSITE" id="PS51103"/>
    </source>
</evidence>
<dbReference type="STRING" id="1423788.FC78_GL000578"/>
<dbReference type="Proteomes" id="UP000051515">
    <property type="component" value="Unassembled WGS sequence"/>
</dbReference>
<reference evidence="16 17" key="1">
    <citation type="journal article" date="2015" name="Genome Announc.">
        <title>Expanding the biotechnology potential of lactobacilli through comparative genomics of 213 strains and associated genera.</title>
        <authorList>
            <person name="Sun Z."/>
            <person name="Harris H.M."/>
            <person name="McCann A."/>
            <person name="Guo C."/>
            <person name="Argimon S."/>
            <person name="Zhang W."/>
            <person name="Yang X."/>
            <person name="Jeffery I.B."/>
            <person name="Cooney J.C."/>
            <person name="Kagawa T.F."/>
            <person name="Liu W."/>
            <person name="Song Y."/>
            <person name="Salvetti E."/>
            <person name="Wrobel A."/>
            <person name="Rasinkangas P."/>
            <person name="Parkhill J."/>
            <person name="Rea M.C."/>
            <person name="O'Sullivan O."/>
            <person name="Ritari J."/>
            <person name="Douillard F.P."/>
            <person name="Paul Ross R."/>
            <person name="Yang R."/>
            <person name="Briner A.E."/>
            <person name="Felis G.E."/>
            <person name="de Vos W.M."/>
            <person name="Barrangou R."/>
            <person name="Klaenhammer T.R."/>
            <person name="Caufield P.W."/>
            <person name="Cui Y."/>
            <person name="Zhang H."/>
            <person name="O'Toole P.W."/>
        </authorList>
    </citation>
    <scope>NUCLEOTIDE SEQUENCE [LARGE SCALE GENOMIC DNA]</scope>
    <source>
        <strain evidence="16 17">DSM 19674</strain>
    </source>
</reference>
<feature type="transmembrane region" description="Helical" evidence="12">
    <location>
        <begin position="258"/>
        <end position="282"/>
    </location>
</feature>
<dbReference type="InterPro" id="IPR036878">
    <property type="entry name" value="Glu_permease_IIB"/>
</dbReference>
<dbReference type="PROSITE" id="PS51093">
    <property type="entry name" value="PTS_EIIA_TYPE_1"/>
    <property type="match status" value="1"/>
</dbReference>
<evidence type="ECO:0000256" key="7">
    <source>
        <dbReference type="ARBA" id="ARBA00022692"/>
    </source>
</evidence>
<dbReference type="Gene3D" id="2.70.70.10">
    <property type="entry name" value="Glucose Permease (Domain IIA)"/>
    <property type="match status" value="1"/>
</dbReference>
<feature type="transmembrane region" description="Helical" evidence="12">
    <location>
        <begin position="158"/>
        <end position="179"/>
    </location>
</feature>
<dbReference type="Pfam" id="PF00367">
    <property type="entry name" value="PTS_EIIB"/>
    <property type="match status" value="1"/>
</dbReference>
<keyword evidence="16" id="KW-0670">Pyruvate</keyword>
<keyword evidence="2" id="KW-0813">Transport</keyword>
<comment type="caution">
    <text evidence="16">The sequence shown here is derived from an EMBL/GenBank/DDBJ whole genome shotgun (WGS) entry which is preliminary data.</text>
</comment>
<feature type="active site" description="Phosphocysteine intermediate; for EIIB activity" evidence="11">
    <location>
        <position position="27"/>
    </location>
</feature>
<dbReference type="NCBIfam" id="TIGR00830">
    <property type="entry name" value="PTBA"/>
    <property type="match status" value="1"/>
</dbReference>
<dbReference type="PROSITE" id="PS51098">
    <property type="entry name" value="PTS_EIIB_TYPE_1"/>
    <property type="match status" value="1"/>
</dbReference>
<dbReference type="InterPro" id="IPR013013">
    <property type="entry name" value="PTS_EIIC_1"/>
</dbReference>
<keyword evidence="5 16" id="KW-0808">Transferase</keyword>
<dbReference type="AlphaFoldDB" id="A0A0R1KDD7"/>
<evidence type="ECO:0000313" key="17">
    <source>
        <dbReference type="Proteomes" id="UP000051515"/>
    </source>
</evidence>
<evidence type="ECO:0000256" key="8">
    <source>
        <dbReference type="ARBA" id="ARBA00022777"/>
    </source>
</evidence>
<evidence type="ECO:0000256" key="2">
    <source>
        <dbReference type="ARBA" id="ARBA00022448"/>
    </source>
</evidence>
<dbReference type="GO" id="GO:0009401">
    <property type="term" value="P:phosphoenolpyruvate-dependent sugar phosphotransferase system"/>
    <property type="evidence" value="ECO:0007669"/>
    <property type="project" value="UniProtKB-KW"/>
</dbReference>
<evidence type="ECO:0000256" key="1">
    <source>
        <dbReference type="ARBA" id="ARBA00004651"/>
    </source>
</evidence>
<dbReference type="FunFam" id="3.30.1360.60:FF:000001">
    <property type="entry name" value="PTS system glucose-specific IIBC component PtsG"/>
    <property type="match status" value="1"/>
</dbReference>
<evidence type="ECO:0000259" key="14">
    <source>
        <dbReference type="PROSITE" id="PS51098"/>
    </source>
</evidence>
<dbReference type="PATRIC" id="fig|1423788.3.peg.590"/>
<dbReference type="InterPro" id="IPR018113">
    <property type="entry name" value="PTrfase_EIIB_Cys"/>
</dbReference>
<keyword evidence="9 12" id="KW-1133">Transmembrane helix</keyword>
<gene>
    <name evidence="16" type="ORF">FC78_GL000578</name>
</gene>
<dbReference type="PROSITE" id="PS00371">
    <property type="entry name" value="PTS_EIIA_TYPE_1_HIS"/>
    <property type="match status" value="1"/>
</dbReference>
<dbReference type="OrthoDB" id="9769191at2"/>
<dbReference type="GO" id="GO:0090589">
    <property type="term" value="F:protein-phosphocysteine-trehalose phosphotransferase system transporter activity"/>
    <property type="evidence" value="ECO:0007669"/>
    <property type="project" value="TreeGrafter"/>
</dbReference>
<feature type="transmembrane region" description="Helical" evidence="12">
    <location>
        <begin position="347"/>
        <end position="363"/>
    </location>
</feature>
<dbReference type="InterPro" id="IPR001996">
    <property type="entry name" value="PTS_IIB_1"/>
</dbReference>
<feature type="domain" description="PTS EIIB type-1" evidence="14">
    <location>
        <begin position="5"/>
        <end position="87"/>
    </location>
</feature>
<feature type="domain" description="PTS EIIA type-1" evidence="13">
    <location>
        <begin position="497"/>
        <end position="602"/>
    </location>
</feature>
<feature type="domain" description="PTS EIIC type-1" evidence="15">
    <location>
        <begin position="120"/>
        <end position="477"/>
    </location>
</feature>
<keyword evidence="17" id="KW-1185">Reference proteome</keyword>
<dbReference type="PANTHER" id="PTHR30175">
    <property type="entry name" value="PHOSPHOTRANSFERASE SYSTEM TRANSPORT PROTEIN"/>
    <property type="match status" value="1"/>
</dbReference>
<dbReference type="Pfam" id="PF02378">
    <property type="entry name" value="PTS_EIIC"/>
    <property type="match status" value="1"/>
</dbReference>
<feature type="transmembrane region" description="Helical" evidence="12">
    <location>
        <begin position="186"/>
        <end position="207"/>
    </location>
</feature>
<keyword evidence="8" id="KW-0418">Kinase</keyword>
<dbReference type="SUPFAM" id="SSF51261">
    <property type="entry name" value="Duplicated hybrid motif"/>
    <property type="match status" value="1"/>
</dbReference>
<evidence type="ECO:0000259" key="13">
    <source>
        <dbReference type="PROSITE" id="PS51093"/>
    </source>
</evidence>
<dbReference type="PANTHER" id="PTHR30175:SF4">
    <property type="entry name" value="PTS SYSTEM TREHALOSE-SPECIFIC EIIBC COMPONENT"/>
    <property type="match status" value="1"/>
</dbReference>
<keyword evidence="6" id="KW-0598">Phosphotransferase system</keyword>
<dbReference type="RefSeq" id="WP_082604610.1">
    <property type="nucleotide sequence ID" value="NZ_AZDY01000042.1"/>
</dbReference>
<dbReference type="GO" id="GO:0016301">
    <property type="term" value="F:kinase activity"/>
    <property type="evidence" value="ECO:0007669"/>
    <property type="project" value="UniProtKB-KW"/>
</dbReference>
<evidence type="ECO:0000256" key="4">
    <source>
        <dbReference type="ARBA" id="ARBA00022597"/>
    </source>
</evidence>
<feature type="transmembrane region" description="Helical" evidence="12">
    <location>
        <begin position="294"/>
        <end position="317"/>
    </location>
</feature>
<dbReference type="EMBL" id="AZDY01000042">
    <property type="protein sequence ID" value="KRK81525.1"/>
    <property type="molecule type" value="Genomic_DNA"/>
</dbReference>
<keyword evidence="7 12" id="KW-0812">Transmembrane</keyword>
<evidence type="ECO:0000256" key="3">
    <source>
        <dbReference type="ARBA" id="ARBA00022475"/>
    </source>
</evidence>
<dbReference type="GO" id="GO:0015771">
    <property type="term" value="P:trehalose transport"/>
    <property type="evidence" value="ECO:0007669"/>
    <property type="project" value="TreeGrafter"/>
</dbReference>
<feature type="transmembrane region" description="Helical" evidence="12">
    <location>
        <begin position="440"/>
        <end position="461"/>
    </location>
</feature>
<dbReference type="GO" id="GO:0008982">
    <property type="term" value="F:protein-N(PI)-phosphohistidine-sugar phosphotransferase activity"/>
    <property type="evidence" value="ECO:0007669"/>
    <property type="project" value="InterPro"/>
</dbReference>
<keyword evidence="10 12" id="KW-0472">Membrane</keyword>
<evidence type="ECO:0000256" key="10">
    <source>
        <dbReference type="ARBA" id="ARBA00023136"/>
    </source>
</evidence>
<evidence type="ECO:0000256" key="12">
    <source>
        <dbReference type="SAM" id="Phobius"/>
    </source>
</evidence>
<name>A0A0R1KDD7_9LACO</name>
<feature type="transmembrane region" description="Helical" evidence="12">
    <location>
        <begin position="108"/>
        <end position="129"/>
    </location>
</feature>
<evidence type="ECO:0000256" key="5">
    <source>
        <dbReference type="ARBA" id="ARBA00022679"/>
    </source>
</evidence>
<keyword evidence="3" id="KW-1003">Cell membrane</keyword>
<protein>
    <submittedName>
        <fullName evidence="16">Phosphoenolpyruvate-dependent sugar phosphotransferase system EIIBCA</fullName>
    </submittedName>
</protein>
<sequence length="641" mass="68899">MADMKGDVTKIIDLIGGKDNIESATHCITRLRLILKDQSKVKDKELENVDIVQGTFLAGGQYQIVIGPSVPKVYDEFIKQTGAQEASVESIKQEGRNKQGALQRLVRLLGDIFIPIIPAIVAAGLLMGINNVLSNKGIFYPNASFIQMHTEWKGVNDIIQLIAQTSFSFLPALIGWSAVKKFGGNPLLGIVLGLILVNPALTSAYDYASHPAATPTWNLFGWHVSQVGYQGQVIPVLVAAWVLVKLEKYFEKHLPDTLQLILVAPLTLLITGFASFLVIGPVTMTGANWITKGVVSIFNAVPVLGGALYGFICAPLVITGMHHLFLGVNLQMAGTLGYVTLWPVGEPVTMAQGAACLAMAYIFRKDAKKKNVAWSSGLSSFLGITEPAIYGVNLKNRYPFVAVMLAGAFGGAWMGFWQVRSSSVGVGGVLSFLSVFPKQWGFYLAGEVMTFVLTIVLTFVLSRTKLNADRNIGNNEVAHDLTAFATGKTEAIENVPDEMFSKKQLGDGIAINPTSDKLVAPANGQVTVVMQGSNHAVGLTLNDGTEVLLHIGVDTVDMKGDGFKPLVEVNDHVKAGQTLIKFDSKKIKAAGHSNIVIMAITKQGDDIKSITYMRPNQEVVAGKSVVGDIDYLADVAKTVTA</sequence>
<dbReference type="InterPro" id="IPR011055">
    <property type="entry name" value="Dup_hybrid_motif"/>
</dbReference>
<evidence type="ECO:0000256" key="9">
    <source>
        <dbReference type="ARBA" id="ARBA00022989"/>
    </source>
</evidence>
<feature type="transmembrane region" description="Helical" evidence="12">
    <location>
        <begin position="400"/>
        <end position="420"/>
    </location>
</feature>
<dbReference type="InterPro" id="IPR001127">
    <property type="entry name" value="PTS_EIIA_1_perm"/>
</dbReference>
<dbReference type="InterPro" id="IPR050558">
    <property type="entry name" value="PTS_Sugar-Specific_Components"/>
</dbReference>
<dbReference type="InterPro" id="IPR003352">
    <property type="entry name" value="PTS_EIIC"/>
</dbReference>
<organism evidence="16 17">
    <name type="scientific">Companilactobacillus bobalius DSM 19674</name>
    <dbReference type="NCBI Taxonomy" id="1423788"/>
    <lineage>
        <taxon>Bacteria</taxon>
        <taxon>Bacillati</taxon>
        <taxon>Bacillota</taxon>
        <taxon>Bacilli</taxon>
        <taxon>Lactobacillales</taxon>
        <taxon>Lactobacillaceae</taxon>
        <taxon>Companilactobacillus</taxon>
        <taxon>Companilactobacillus bobalius</taxon>
    </lineage>
</organism>
<dbReference type="CDD" id="cd00212">
    <property type="entry name" value="PTS_IIB_glc"/>
    <property type="match status" value="1"/>
</dbReference>
<dbReference type="Pfam" id="PF00358">
    <property type="entry name" value="PTS_EIIA_1"/>
    <property type="match status" value="1"/>
</dbReference>
<dbReference type="SUPFAM" id="SSF55604">
    <property type="entry name" value="Glucose permease domain IIB"/>
    <property type="match status" value="1"/>
</dbReference>
<accession>A0A0R1KDD7</accession>
<dbReference type="PROSITE" id="PS51103">
    <property type="entry name" value="PTS_EIIC_TYPE_1"/>
    <property type="match status" value="1"/>
</dbReference>
<comment type="subcellular location">
    <subcellularLocation>
        <location evidence="1">Cell membrane</location>
        <topology evidence="1">Multi-pass membrane protein</topology>
    </subcellularLocation>
</comment>
<dbReference type="PROSITE" id="PS01035">
    <property type="entry name" value="PTS_EIIB_TYPE_1_CYS"/>
    <property type="match status" value="1"/>
</dbReference>
<proteinExistence type="predicted"/>
<evidence type="ECO:0000256" key="11">
    <source>
        <dbReference type="PROSITE-ProRule" id="PRU00421"/>
    </source>
</evidence>
<dbReference type="Gene3D" id="3.30.1360.60">
    <property type="entry name" value="Glucose permease domain IIB"/>
    <property type="match status" value="1"/>
</dbReference>
<keyword evidence="4" id="KW-0762">Sugar transport</keyword>
<evidence type="ECO:0000256" key="6">
    <source>
        <dbReference type="ARBA" id="ARBA00022683"/>
    </source>
</evidence>
<evidence type="ECO:0000313" key="16">
    <source>
        <dbReference type="EMBL" id="KRK81525.1"/>
    </source>
</evidence>